<name>A0A5P9XPX5_ACITH</name>
<dbReference type="InterPro" id="IPR036388">
    <property type="entry name" value="WH-like_DNA-bd_sf"/>
</dbReference>
<dbReference type="Pfam" id="PF00196">
    <property type="entry name" value="GerE"/>
    <property type="match status" value="1"/>
</dbReference>
<keyword evidence="2" id="KW-0238">DNA-binding</keyword>
<evidence type="ECO:0000313" key="5">
    <source>
        <dbReference type="EMBL" id="QFX96055.1"/>
    </source>
</evidence>
<keyword evidence="1" id="KW-0805">Transcription regulation</keyword>
<accession>A0A5P9XPX5</accession>
<proteinExistence type="predicted"/>
<gene>
    <name evidence="5" type="primary">anoR</name>
    <name evidence="5" type="ORF">GCD22_01768</name>
</gene>
<dbReference type="PANTHER" id="PTHR44688">
    <property type="entry name" value="DNA-BINDING TRANSCRIPTIONAL ACTIVATOR DEVR_DOSR"/>
    <property type="match status" value="1"/>
</dbReference>
<dbReference type="GO" id="GO:0003677">
    <property type="term" value="F:DNA binding"/>
    <property type="evidence" value="ECO:0007669"/>
    <property type="project" value="UniProtKB-KW"/>
</dbReference>
<evidence type="ECO:0000259" key="4">
    <source>
        <dbReference type="PROSITE" id="PS50043"/>
    </source>
</evidence>
<dbReference type="Proteomes" id="UP000363590">
    <property type="component" value="Chromosome"/>
</dbReference>
<dbReference type="PRINTS" id="PR00038">
    <property type="entry name" value="HTHLUXR"/>
</dbReference>
<dbReference type="SUPFAM" id="SSF46894">
    <property type="entry name" value="C-terminal effector domain of the bipartite response regulators"/>
    <property type="match status" value="1"/>
</dbReference>
<feature type="domain" description="HTH luxR-type" evidence="4">
    <location>
        <begin position="1"/>
        <end position="62"/>
    </location>
</feature>
<sequence>MTHVFYLPPEVLRWTGDGKTSGEIANILQISERTVNFHTSKAITKLQVNNKTAAVLQASMLGLL</sequence>
<keyword evidence="3" id="KW-0804">Transcription</keyword>
<evidence type="ECO:0000256" key="1">
    <source>
        <dbReference type="ARBA" id="ARBA00023015"/>
    </source>
</evidence>
<dbReference type="EMBL" id="CP045571">
    <property type="protein sequence ID" value="QFX96055.1"/>
    <property type="molecule type" value="Genomic_DNA"/>
</dbReference>
<dbReference type="CDD" id="cd06170">
    <property type="entry name" value="LuxR_C_like"/>
    <property type="match status" value="1"/>
</dbReference>
<dbReference type="AlphaFoldDB" id="A0A5P9XPX5"/>
<dbReference type="InterPro" id="IPR016032">
    <property type="entry name" value="Sig_transdc_resp-reg_C-effctor"/>
</dbReference>
<dbReference type="PANTHER" id="PTHR44688:SF16">
    <property type="entry name" value="DNA-BINDING TRANSCRIPTIONAL ACTIVATOR DEVR_DOSR"/>
    <property type="match status" value="1"/>
</dbReference>
<reference evidence="5 6" key="1">
    <citation type="submission" date="2019-10" db="EMBL/GenBank/DDBJ databases">
        <authorList>
            <person name="Wang R."/>
        </authorList>
    </citation>
    <scope>NUCLEOTIDE SEQUENCE [LARGE SCALE GENOMIC DNA]</scope>
    <source>
        <strain evidence="5 6">ATCC 19377</strain>
    </source>
</reference>
<dbReference type="Gene3D" id="1.10.10.10">
    <property type="entry name" value="Winged helix-like DNA-binding domain superfamily/Winged helix DNA-binding domain"/>
    <property type="match status" value="1"/>
</dbReference>
<dbReference type="PROSITE" id="PS50043">
    <property type="entry name" value="HTH_LUXR_2"/>
    <property type="match status" value="1"/>
</dbReference>
<dbReference type="SMART" id="SM00421">
    <property type="entry name" value="HTH_LUXR"/>
    <property type="match status" value="1"/>
</dbReference>
<evidence type="ECO:0000313" key="6">
    <source>
        <dbReference type="Proteomes" id="UP000363590"/>
    </source>
</evidence>
<dbReference type="RefSeq" id="WP_280527717.1">
    <property type="nucleotide sequence ID" value="NZ_CP045571.1"/>
</dbReference>
<organism evidence="5 6">
    <name type="scientific">Acidithiobacillus thiooxidans ATCC 19377</name>
    <dbReference type="NCBI Taxonomy" id="637390"/>
    <lineage>
        <taxon>Bacteria</taxon>
        <taxon>Pseudomonadati</taxon>
        <taxon>Pseudomonadota</taxon>
        <taxon>Acidithiobacillia</taxon>
        <taxon>Acidithiobacillales</taxon>
        <taxon>Acidithiobacillaceae</taxon>
        <taxon>Acidithiobacillus</taxon>
    </lineage>
</organism>
<dbReference type="KEGG" id="atx:GCD22_01768"/>
<evidence type="ECO:0000256" key="2">
    <source>
        <dbReference type="ARBA" id="ARBA00023125"/>
    </source>
</evidence>
<dbReference type="InterPro" id="IPR000792">
    <property type="entry name" value="Tscrpt_reg_LuxR_C"/>
</dbReference>
<evidence type="ECO:0000256" key="3">
    <source>
        <dbReference type="ARBA" id="ARBA00023163"/>
    </source>
</evidence>
<protein>
    <submittedName>
        <fullName evidence="5">ER transcriptional regulator</fullName>
    </submittedName>
</protein>
<dbReference type="GeneID" id="60696104"/>
<dbReference type="GO" id="GO:0006355">
    <property type="term" value="P:regulation of DNA-templated transcription"/>
    <property type="evidence" value="ECO:0007669"/>
    <property type="project" value="InterPro"/>
</dbReference>